<dbReference type="RefSeq" id="WP_189907550.1">
    <property type="nucleotide sequence ID" value="NZ_BNBC01000059.1"/>
</dbReference>
<accession>A0A919AJI6</accession>
<keyword evidence="1" id="KW-0723">Serine/threonine-protein kinase</keyword>
<dbReference type="InterPro" id="IPR036890">
    <property type="entry name" value="HATPase_C_sf"/>
</dbReference>
<dbReference type="GO" id="GO:0004674">
    <property type="term" value="F:protein serine/threonine kinase activity"/>
    <property type="evidence" value="ECO:0007669"/>
    <property type="project" value="UniProtKB-KW"/>
</dbReference>
<feature type="domain" description="Histidine kinase/HSP90-like ATPase" evidence="2">
    <location>
        <begin position="11"/>
        <end position="117"/>
    </location>
</feature>
<dbReference type="InterPro" id="IPR050267">
    <property type="entry name" value="Anti-sigma-factor_SerPK"/>
</dbReference>
<dbReference type="Proteomes" id="UP000641386">
    <property type="component" value="Unassembled WGS sequence"/>
</dbReference>
<organism evidence="3 4">
    <name type="scientific">Streptomyces spiralis</name>
    <dbReference type="NCBI Taxonomy" id="66376"/>
    <lineage>
        <taxon>Bacteria</taxon>
        <taxon>Bacillati</taxon>
        <taxon>Actinomycetota</taxon>
        <taxon>Actinomycetes</taxon>
        <taxon>Kitasatosporales</taxon>
        <taxon>Streptomycetaceae</taxon>
        <taxon>Streptomyces</taxon>
    </lineage>
</organism>
<protein>
    <recommendedName>
        <fullName evidence="2">Histidine kinase/HSP90-like ATPase domain-containing protein</fullName>
    </recommendedName>
</protein>
<evidence type="ECO:0000313" key="3">
    <source>
        <dbReference type="EMBL" id="GHF10990.1"/>
    </source>
</evidence>
<evidence type="ECO:0000256" key="1">
    <source>
        <dbReference type="ARBA" id="ARBA00022527"/>
    </source>
</evidence>
<comment type="caution">
    <text evidence="3">The sequence shown here is derived from an EMBL/GenBank/DDBJ whole genome shotgun (WGS) entry which is preliminary data.</text>
</comment>
<dbReference type="SUPFAM" id="SSF55874">
    <property type="entry name" value="ATPase domain of HSP90 chaperone/DNA topoisomerase II/histidine kinase"/>
    <property type="match status" value="1"/>
</dbReference>
<dbReference type="PANTHER" id="PTHR35526:SF3">
    <property type="entry name" value="ANTI-SIGMA-F FACTOR RSBW"/>
    <property type="match status" value="1"/>
</dbReference>
<dbReference type="EMBL" id="BNBC01000059">
    <property type="protein sequence ID" value="GHF10990.1"/>
    <property type="molecule type" value="Genomic_DNA"/>
</dbReference>
<dbReference type="AlphaFoldDB" id="A0A919AJI6"/>
<reference evidence="3" key="2">
    <citation type="submission" date="2020-09" db="EMBL/GenBank/DDBJ databases">
        <authorList>
            <person name="Sun Q."/>
            <person name="Ohkuma M."/>
        </authorList>
    </citation>
    <scope>NUCLEOTIDE SEQUENCE</scope>
    <source>
        <strain evidence="3">JCM 3302</strain>
    </source>
</reference>
<keyword evidence="1" id="KW-0808">Transferase</keyword>
<sequence>MSQAFIIISITPEPWRVRHLRAVSRAHLTEWGLAALTDTMEVLVSEIAGNAVRHTRSDRITLSLSVADGVVRLEVDDNTHGHPQLRHPGPEEERGRGLLIVDALATDWDTSEDGSATWCTLAA</sequence>
<evidence type="ECO:0000259" key="2">
    <source>
        <dbReference type="Pfam" id="PF13581"/>
    </source>
</evidence>
<proteinExistence type="predicted"/>
<keyword evidence="4" id="KW-1185">Reference proteome</keyword>
<dbReference type="PANTHER" id="PTHR35526">
    <property type="entry name" value="ANTI-SIGMA-F FACTOR RSBW-RELATED"/>
    <property type="match status" value="1"/>
</dbReference>
<reference evidence="3" key="1">
    <citation type="journal article" date="2014" name="Int. J. Syst. Evol. Microbiol.">
        <title>Complete genome sequence of Corynebacterium casei LMG S-19264T (=DSM 44701T), isolated from a smear-ripened cheese.</title>
        <authorList>
            <consortium name="US DOE Joint Genome Institute (JGI-PGF)"/>
            <person name="Walter F."/>
            <person name="Albersmeier A."/>
            <person name="Kalinowski J."/>
            <person name="Ruckert C."/>
        </authorList>
    </citation>
    <scope>NUCLEOTIDE SEQUENCE</scope>
    <source>
        <strain evidence="3">JCM 3302</strain>
    </source>
</reference>
<dbReference type="Gene3D" id="3.30.565.10">
    <property type="entry name" value="Histidine kinase-like ATPase, C-terminal domain"/>
    <property type="match status" value="1"/>
</dbReference>
<name>A0A919AJI6_9ACTN</name>
<dbReference type="Pfam" id="PF13581">
    <property type="entry name" value="HATPase_c_2"/>
    <property type="match status" value="1"/>
</dbReference>
<keyword evidence="1" id="KW-0418">Kinase</keyword>
<dbReference type="CDD" id="cd16936">
    <property type="entry name" value="HATPase_RsbW-like"/>
    <property type="match status" value="1"/>
</dbReference>
<dbReference type="InterPro" id="IPR003594">
    <property type="entry name" value="HATPase_dom"/>
</dbReference>
<evidence type="ECO:0000313" key="4">
    <source>
        <dbReference type="Proteomes" id="UP000641386"/>
    </source>
</evidence>
<gene>
    <name evidence="3" type="ORF">GCM10014715_78310</name>
</gene>